<dbReference type="EC" id="2.3.2.27" evidence="1"/>
<dbReference type="GO" id="GO:0043023">
    <property type="term" value="F:ribosomal large subunit binding"/>
    <property type="evidence" value="ECO:0007669"/>
    <property type="project" value="TreeGrafter"/>
</dbReference>
<dbReference type="OrthoDB" id="6108at2759"/>
<dbReference type="GO" id="GO:0061630">
    <property type="term" value="F:ubiquitin protein ligase activity"/>
    <property type="evidence" value="ECO:0007669"/>
    <property type="project" value="UniProtKB-UniRule"/>
</dbReference>
<dbReference type="GO" id="GO:0016567">
    <property type="term" value="P:protein ubiquitination"/>
    <property type="evidence" value="ECO:0007669"/>
    <property type="project" value="UniProtKB-UniPathway"/>
</dbReference>
<evidence type="ECO:0000256" key="1">
    <source>
        <dbReference type="RuleBase" id="RU367090"/>
    </source>
</evidence>
<dbReference type="EMBL" id="NMUH01001706">
    <property type="protein sequence ID" value="MQL94710.1"/>
    <property type="molecule type" value="Genomic_DNA"/>
</dbReference>
<feature type="domain" description="E3 ubiquitin-protein ligase listerin ubiquitin conjugating" evidence="5">
    <location>
        <begin position="1662"/>
        <end position="1727"/>
    </location>
</feature>
<gene>
    <name evidence="6" type="ORF">Taro_027371</name>
</gene>
<feature type="domain" description="E3 ubiquitin-protein ligase listerin N-terminal" evidence="3">
    <location>
        <begin position="37"/>
        <end position="255"/>
    </location>
</feature>
<keyword evidence="1" id="KW-0862">Zinc</keyword>
<sequence>MWNSRLCFFKEFMLFVLVISIIWHVFFDYAIQTSKKQAAFPAQEKRLDALVLCANEVFQYLDENLRLTPQELLEKSIPTDELEEMHQHVISSSLLAIATLIDVLLGTKLQSDDSQNLKIGVKGAAKARLIVISSAEKIFSTHKFFLEFCKSKNPRVRSATYSILASYIKHIPHVFTEENIKPLSTTILGAFQEKDASCHSSMWDMILLFVRKLPDCWPHGNTQKSSLSRFWQFLRNGCYGSQQVSCPILILFLDSLPSKAVTEEFFLLNFYRNLWVGRNPHSSSSDQAAFFEAFKQCFLWGLFTVPRYLAEEDSIHHFQVNLIHEILVMLLWHDYLLDRKNQNGQVCDVYNSSTKDDPRMNYPMNYVEELARCIIRILSNVSSRNSSLLHAFCTSFQKDCLDVFQQEENLQKSSVQIERIDNFLLLLDQHSVQKNENWSLDCMSGPLFAKLFPLIKSLDSSDAVKLLHRMVDIFGPRTMVSYLFVSSKHCGNVISFEGDDEAMTKSFLLGFEKDFVPWCLEEHVCSSSSRLDLLIALLDDELFPAQWSLIITHARKLQEHPASNHVLVLAMLMEKVREKMVNKNLRIKYQDKGDCVGLWQHDFLDSAAVRVACRAPLFSESDVRFICGSNSTMLVISSSPATLHPSSLPSTSAVLGGSSEDDQTCFLSGETVCLVFKAVLRNLVALLATSSFNWANSACSLLLDGETLDVMQKSDIPFISILEMAQFAFNILLGSIYCLKKVDEDSGILPSILAAIFIIGWEYSITSEILLDCNIETECITEAGHVELPIDDVYTDRINAKVAFGKRINDFQRKISISFLRNLSSFNRAKLEDVLIQTIRSAVFETDISNVDRTATLFCKWVLDLFELICGSSIEEQHILSKLLSEAEFWPFWVPFYESGSSAILQSGNPYISSHEPRHKNFVAFVSKLVLNLGVVRVIAGSVPCVSDVPTGLSAYSSSLSRSWVAAELLCTWKWQGGSAVESFLPLLNDFSKSEKSPEEGIIYNVATVLIDGAISHGATDQLFFLNAWMVSDDEVENMQDPFLRALVSLLLNLFTKDNPWTKREAFLLLEYTVDKLFLGAEVNLSCLKVIPFVLNVIIQQLLIGNSEPAESQRPFILGSSDAEIMHHYILDWLEKAAHLQPSTSGQTGQNDFEEWIQVVISCYPLSITRENRNVGVDGFGGINDLERTSLLSLFQKQRYSLEVNSSKRVQMILANLTAVSVGYCWEEFGEDDWEYVSSQLLRWMNSTVLMMEEAAETVDAAVVSSGIADDLESVLRKLELAVQIVDPLQMNVTRIAIIIYCLFGQLIEAGKMRDTAASQSIIREKWESLKDNLLEHVVRLFFASGVMEAIANTCGEEASCIIALSRLAYSHFWELLGFCVINSPQHIRTSAVQSMELWGLSKGSLAALYAILFSSKPISSLQLAAFHILSSEPVCHFSVLKESGKSDNFESEHGSHLLRDIESSVDESICLRDEVASIIGKPAPELLKMDLVLQLRVNVFLAWALLLSHLQSLPSSSLMREKLIQCIQDSVSPIILDFVFQHIPLKPGSLHSLKKKDTELPVETLKAANAAKHAITTCSLLFAIESFWPVGTDQMALLAGSIYGLMIRLLPAYVRSWFTSLRDRSLSQAIESFTKTWCSPPLFSEELSQIKGAAFADDNFSVTVNKSALEIIATYKKEETGMDLVIRLPSCYPLRPVDVDCTRSLGVSEVKQRKWLLSLTAFVCNQGVEKAKKADRIVLGEAFLSLRQWPRMLATFPSLPVRSFNVSMEGIPIGLCDEEGVGALIMTTVKVYSSEDLPAVLNVVFYGERVVIQCWVLQEVQASPPPPLVQE</sequence>
<keyword evidence="7" id="KW-1185">Reference proteome</keyword>
<comment type="subunit">
    <text evidence="1">Component of the ribosome quality control complex (RQC).</text>
</comment>
<evidence type="ECO:0000259" key="3">
    <source>
        <dbReference type="Pfam" id="PF22958"/>
    </source>
</evidence>
<accession>A0A843VMB4</accession>
<evidence type="ECO:0000313" key="7">
    <source>
        <dbReference type="Proteomes" id="UP000652761"/>
    </source>
</evidence>
<comment type="pathway">
    <text evidence="1">Protein modification; protein ubiquitination.</text>
</comment>
<dbReference type="GO" id="GO:1990112">
    <property type="term" value="C:RQC complex"/>
    <property type="evidence" value="ECO:0007669"/>
    <property type="project" value="UniProtKB-UniRule"/>
</dbReference>
<evidence type="ECO:0000259" key="4">
    <source>
        <dbReference type="Pfam" id="PF22999"/>
    </source>
</evidence>
<dbReference type="InterPro" id="IPR054476">
    <property type="entry name" value="Ltn1_N"/>
</dbReference>
<proteinExistence type="inferred from homology"/>
<dbReference type="UniPathway" id="UPA00143"/>
<dbReference type="GO" id="GO:1990116">
    <property type="term" value="P:ribosome-associated ubiquitin-dependent protein catabolic process"/>
    <property type="evidence" value="ECO:0007669"/>
    <property type="project" value="UniProtKB-UniRule"/>
</dbReference>
<keyword evidence="1" id="KW-0833">Ubl conjugation pathway</keyword>
<comment type="function">
    <text evidence="1">E3 ubiquitin-protein ligase. Component of the ribosome quality control complex (RQC), a ribosome-associated complex that mediates ubiquitination and extraction of incompletely synthesized nascent chains for proteasomal degradation.</text>
</comment>
<keyword evidence="1" id="KW-0863">Zinc-finger</keyword>
<dbReference type="GO" id="GO:0005829">
    <property type="term" value="C:cytosol"/>
    <property type="evidence" value="ECO:0007669"/>
    <property type="project" value="UniProtKB-UniRule"/>
</dbReference>
<comment type="caution">
    <text evidence="6">The sequence shown here is derived from an EMBL/GenBank/DDBJ whole genome shotgun (WGS) entry which is preliminary data.</text>
</comment>
<evidence type="ECO:0000259" key="5">
    <source>
        <dbReference type="Pfam" id="PF23009"/>
    </source>
</evidence>
<keyword evidence="1" id="KW-0479">Metal-binding</keyword>
<protein>
    <recommendedName>
        <fullName evidence="1">E3 ubiquitin-protein ligase listerin</fullName>
        <ecNumber evidence="1">2.3.2.27</ecNumber>
    </recommendedName>
    <alternativeName>
        <fullName evidence="1">RING-type E3 ubiquitin transferase listerin</fullName>
    </alternativeName>
</protein>
<keyword evidence="2" id="KW-1133">Transmembrane helix</keyword>
<comment type="similarity">
    <text evidence="1">Belongs to the LTN1 family.</text>
</comment>
<dbReference type="InterPro" id="IPR054477">
    <property type="entry name" value="LTN1_E3_ligase_6th"/>
</dbReference>
<dbReference type="GO" id="GO:0008270">
    <property type="term" value="F:zinc ion binding"/>
    <property type="evidence" value="ECO:0007669"/>
    <property type="project" value="UniProtKB-KW"/>
</dbReference>
<keyword evidence="2" id="KW-0472">Membrane</keyword>
<feature type="transmembrane region" description="Helical" evidence="2">
    <location>
        <begin position="12"/>
        <end position="31"/>
    </location>
</feature>
<dbReference type="PANTHER" id="PTHR12389">
    <property type="entry name" value="ZINC FINGER PROTEIN 294"/>
    <property type="match status" value="1"/>
</dbReference>
<dbReference type="InterPro" id="IPR039795">
    <property type="entry name" value="LTN1/Rkr1"/>
</dbReference>
<dbReference type="GO" id="GO:0072344">
    <property type="term" value="P:rescue of stalled ribosome"/>
    <property type="evidence" value="ECO:0007669"/>
    <property type="project" value="UniProtKB-UniRule"/>
</dbReference>
<dbReference type="Pfam" id="PF23009">
    <property type="entry name" value="UBC_like"/>
    <property type="match status" value="1"/>
</dbReference>
<dbReference type="Pfam" id="PF22958">
    <property type="entry name" value="Ltn1_1st"/>
    <property type="match status" value="1"/>
</dbReference>
<comment type="catalytic activity">
    <reaction evidence="1">
        <text>S-ubiquitinyl-[E2 ubiquitin-conjugating enzyme]-L-cysteine + [acceptor protein]-L-lysine = [E2 ubiquitin-conjugating enzyme]-L-cysteine + N(6)-ubiquitinyl-[acceptor protein]-L-lysine.</text>
        <dbReference type="EC" id="2.3.2.27"/>
    </reaction>
</comment>
<feature type="domain" description="E3 ubiquitin-protein ligase listerin HEAT repeat region" evidence="4">
    <location>
        <begin position="1404"/>
        <end position="1652"/>
    </location>
</feature>
<dbReference type="Pfam" id="PF22999">
    <property type="entry name" value="LTN1_E3_ligase_6th"/>
    <property type="match status" value="1"/>
</dbReference>
<reference evidence="6" key="1">
    <citation type="submission" date="2017-07" db="EMBL/GenBank/DDBJ databases">
        <title>Taro Niue Genome Assembly and Annotation.</title>
        <authorList>
            <person name="Atibalentja N."/>
            <person name="Keating K."/>
            <person name="Fields C.J."/>
        </authorList>
    </citation>
    <scope>NUCLEOTIDE SEQUENCE</scope>
    <source>
        <strain evidence="6">Niue_2</strain>
        <tissue evidence="6">Leaf</tissue>
    </source>
</reference>
<keyword evidence="1" id="KW-0808">Transferase</keyword>
<keyword evidence="2" id="KW-0812">Transmembrane</keyword>
<organism evidence="6 7">
    <name type="scientific">Colocasia esculenta</name>
    <name type="common">Wild taro</name>
    <name type="synonym">Arum esculentum</name>
    <dbReference type="NCBI Taxonomy" id="4460"/>
    <lineage>
        <taxon>Eukaryota</taxon>
        <taxon>Viridiplantae</taxon>
        <taxon>Streptophyta</taxon>
        <taxon>Embryophyta</taxon>
        <taxon>Tracheophyta</taxon>
        <taxon>Spermatophyta</taxon>
        <taxon>Magnoliopsida</taxon>
        <taxon>Liliopsida</taxon>
        <taxon>Araceae</taxon>
        <taxon>Aroideae</taxon>
        <taxon>Colocasieae</taxon>
        <taxon>Colocasia</taxon>
    </lineage>
</organism>
<evidence type="ECO:0000313" key="6">
    <source>
        <dbReference type="EMBL" id="MQL94710.1"/>
    </source>
</evidence>
<dbReference type="PANTHER" id="PTHR12389:SF0">
    <property type="entry name" value="E3 UBIQUITIN-PROTEIN LIGASE LISTERIN"/>
    <property type="match status" value="1"/>
</dbReference>
<evidence type="ECO:0000256" key="2">
    <source>
        <dbReference type="SAM" id="Phobius"/>
    </source>
</evidence>
<name>A0A843VMB4_COLES</name>
<feature type="non-terminal residue" evidence="6">
    <location>
        <position position="1"/>
    </location>
</feature>
<dbReference type="Proteomes" id="UP000652761">
    <property type="component" value="Unassembled WGS sequence"/>
</dbReference>
<dbReference type="InterPro" id="IPR054478">
    <property type="entry name" value="LTN1_UBC"/>
</dbReference>